<gene>
    <name evidence="1" type="ORF">R3I93_012944</name>
</gene>
<sequence>MSYFLRSATSHTEGAERHCFEWEIWHLPRQKHEVKPRVLLCAYLNTMKLINLAGSDGHTNSSFLNPMLSYSL</sequence>
<dbReference type="AlphaFoldDB" id="A0AAN9CYZ2"/>
<accession>A0AAN9CYZ2</accession>
<evidence type="ECO:0000313" key="2">
    <source>
        <dbReference type="Proteomes" id="UP001364617"/>
    </source>
</evidence>
<name>A0AAN9CYZ2_9TELE</name>
<dbReference type="Proteomes" id="UP001364617">
    <property type="component" value="Unassembled WGS sequence"/>
</dbReference>
<comment type="caution">
    <text evidence="1">The sequence shown here is derived from an EMBL/GenBank/DDBJ whole genome shotgun (WGS) entry which is preliminary data.</text>
</comment>
<organism evidence="1 2">
    <name type="scientific">Phoxinus phoxinus</name>
    <name type="common">Eurasian minnow</name>
    <dbReference type="NCBI Taxonomy" id="58324"/>
    <lineage>
        <taxon>Eukaryota</taxon>
        <taxon>Metazoa</taxon>
        <taxon>Chordata</taxon>
        <taxon>Craniata</taxon>
        <taxon>Vertebrata</taxon>
        <taxon>Euteleostomi</taxon>
        <taxon>Actinopterygii</taxon>
        <taxon>Neopterygii</taxon>
        <taxon>Teleostei</taxon>
        <taxon>Ostariophysi</taxon>
        <taxon>Cypriniformes</taxon>
        <taxon>Leuciscidae</taxon>
        <taxon>Phoxininae</taxon>
        <taxon>Phoxinus</taxon>
    </lineage>
</organism>
<keyword evidence="2" id="KW-1185">Reference proteome</keyword>
<dbReference type="EMBL" id="JAYKXH010000013">
    <property type="protein sequence ID" value="KAK7148759.1"/>
    <property type="molecule type" value="Genomic_DNA"/>
</dbReference>
<proteinExistence type="predicted"/>
<reference evidence="1 2" key="1">
    <citation type="submission" date="2024-02" db="EMBL/GenBank/DDBJ databases">
        <title>Chromosome-level genome assembly of the Eurasian Minnow (Phoxinus phoxinus).</title>
        <authorList>
            <person name="Oriowo T.O."/>
            <person name="Martin S."/>
            <person name="Stange M."/>
            <person name="Chrysostomakis Y."/>
            <person name="Brown T."/>
            <person name="Winkler S."/>
            <person name="Kukowka S."/>
            <person name="Myers E.W."/>
            <person name="Bohne A."/>
        </authorList>
    </citation>
    <scope>NUCLEOTIDE SEQUENCE [LARGE SCALE GENOMIC DNA]</scope>
    <source>
        <strain evidence="1">ZFMK-TIS-60720</strain>
        <tissue evidence="1">Whole Organism</tissue>
    </source>
</reference>
<evidence type="ECO:0000313" key="1">
    <source>
        <dbReference type="EMBL" id="KAK7148759.1"/>
    </source>
</evidence>
<protein>
    <submittedName>
        <fullName evidence="1">Uncharacterized protein</fullName>
    </submittedName>
</protein>